<dbReference type="AlphaFoldDB" id="A0A834XPE5"/>
<dbReference type="Pfam" id="PF07412">
    <property type="entry name" value="Geminin"/>
    <property type="match status" value="1"/>
</dbReference>
<keyword evidence="1" id="KW-0175">Coiled coil</keyword>
<feature type="region of interest" description="Disordered" evidence="2">
    <location>
        <begin position="1"/>
        <end position="28"/>
    </location>
</feature>
<name>A0A834XPE5_APHGI</name>
<feature type="coiled-coil region" evidence="1">
    <location>
        <begin position="114"/>
        <end position="148"/>
    </location>
</feature>
<dbReference type="OrthoDB" id="10043826at2759"/>
<dbReference type="Proteomes" id="UP000639338">
    <property type="component" value="Unassembled WGS sequence"/>
</dbReference>
<proteinExistence type="predicted"/>
<comment type="caution">
    <text evidence="3">The sequence shown here is derived from an EMBL/GenBank/DDBJ whole genome shotgun (WGS) entry which is preliminary data.</text>
</comment>
<evidence type="ECO:0000313" key="4">
    <source>
        <dbReference type="Proteomes" id="UP000639338"/>
    </source>
</evidence>
<dbReference type="GO" id="GO:0006275">
    <property type="term" value="P:regulation of DNA replication"/>
    <property type="evidence" value="ECO:0007669"/>
    <property type="project" value="InterPro"/>
</dbReference>
<protein>
    <recommendedName>
        <fullName evidence="5">Geminin</fullName>
    </recommendedName>
</protein>
<dbReference type="EMBL" id="JACMRX010000005">
    <property type="protein sequence ID" value="KAF7989004.1"/>
    <property type="molecule type" value="Genomic_DNA"/>
</dbReference>
<feature type="compositionally biased region" description="Basic and acidic residues" evidence="2">
    <location>
        <begin position="16"/>
        <end position="28"/>
    </location>
</feature>
<reference evidence="3 4" key="1">
    <citation type="submission" date="2020-08" db="EMBL/GenBank/DDBJ databases">
        <title>Aphidius gifuensis genome sequencing and assembly.</title>
        <authorList>
            <person name="Du Z."/>
        </authorList>
    </citation>
    <scope>NUCLEOTIDE SEQUENCE [LARGE SCALE GENOMIC DNA]</scope>
    <source>
        <strain evidence="3">YNYX2018</strain>
        <tissue evidence="3">Adults</tissue>
    </source>
</reference>
<accession>A0A834XPE5</accession>
<evidence type="ECO:0000256" key="2">
    <source>
        <dbReference type="SAM" id="MobiDB-lite"/>
    </source>
</evidence>
<gene>
    <name evidence="3" type="ORF">HCN44_007314</name>
</gene>
<sequence>MKTEHSTIVSSTTSKSFEKKSTKTFETAARDKENLVRVSRVLRSTSGPLKAMSKEEMSGQIKIETTNEKTKKITEVGKVNKKSPAKKVSQKSASQPEPSENYYKVLAEKRRIALDNALEEKHILHDKIKQLEEENRSYKEMLDESRALVEVLQEMLGEDQPDINNSLDDSVL</sequence>
<dbReference type="SUPFAM" id="SSF111469">
    <property type="entry name" value="Geminin coiled-coil domain"/>
    <property type="match status" value="1"/>
</dbReference>
<evidence type="ECO:0000256" key="1">
    <source>
        <dbReference type="SAM" id="Coils"/>
    </source>
</evidence>
<feature type="compositionally biased region" description="Basic residues" evidence="2">
    <location>
        <begin position="79"/>
        <end position="89"/>
    </location>
</feature>
<feature type="compositionally biased region" description="Basic and acidic residues" evidence="2">
    <location>
        <begin position="65"/>
        <end position="75"/>
    </location>
</feature>
<evidence type="ECO:0008006" key="5">
    <source>
        <dbReference type="Google" id="ProtNLM"/>
    </source>
</evidence>
<organism evidence="3 4">
    <name type="scientific">Aphidius gifuensis</name>
    <name type="common">Parasitoid wasp</name>
    <dbReference type="NCBI Taxonomy" id="684658"/>
    <lineage>
        <taxon>Eukaryota</taxon>
        <taxon>Metazoa</taxon>
        <taxon>Ecdysozoa</taxon>
        <taxon>Arthropoda</taxon>
        <taxon>Hexapoda</taxon>
        <taxon>Insecta</taxon>
        <taxon>Pterygota</taxon>
        <taxon>Neoptera</taxon>
        <taxon>Endopterygota</taxon>
        <taxon>Hymenoptera</taxon>
        <taxon>Apocrita</taxon>
        <taxon>Ichneumonoidea</taxon>
        <taxon>Braconidae</taxon>
        <taxon>Aphidiinae</taxon>
        <taxon>Aphidius</taxon>
    </lineage>
</organism>
<keyword evidence="4" id="KW-1185">Reference proteome</keyword>
<dbReference type="Gene3D" id="1.20.5.1180">
    <property type="entry name" value="Geminin coiled-coil domain"/>
    <property type="match status" value="1"/>
</dbReference>
<feature type="region of interest" description="Disordered" evidence="2">
    <location>
        <begin position="47"/>
        <end position="100"/>
    </location>
</feature>
<evidence type="ECO:0000313" key="3">
    <source>
        <dbReference type="EMBL" id="KAF7989004.1"/>
    </source>
</evidence>
<dbReference type="InterPro" id="IPR022786">
    <property type="entry name" value="Geminin/Multicilin"/>
</dbReference>